<gene>
    <name evidence="1" type="ORF">APR42_03620</name>
</gene>
<comment type="caution">
    <text evidence="1">The sequence shown here is derived from an EMBL/GenBank/DDBJ whole genome shotgun (WGS) entry which is preliminary data.</text>
</comment>
<dbReference type="RefSeq" id="WP_057481502.1">
    <property type="nucleotide sequence ID" value="NZ_BMWR01000003.1"/>
</dbReference>
<evidence type="ECO:0000313" key="2">
    <source>
        <dbReference type="Proteomes" id="UP000051643"/>
    </source>
</evidence>
<dbReference type="EMBL" id="LKTP01000012">
    <property type="protein sequence ID" value="KRG29027.1"/>
    <property type="molecule type" value="Genomic_DNA"/>
</dbReference>
<protein>
    <submittedName>
        <fullName evidence="1">Uncharacterized protein</fullName>
    </submittedName>
</protein>
<accession>A0A0Q9ZKS1</accession>
<proteinExistence type="predicted"/>
<name>A0A0Q9ZKS1_9FLAO</name>
<organism evidence="1 2">
    <name type="scientific">Salegentibacter mishustinae</name>
    <dbReference type="NCBI Taxonomy" id="270918"/>
    <lineage>
        <taxon>Bacteria</taxon>
        <taxon>Pseudomonadati</taxon>
        <taxon>Bacteroidota</taxon>
        <taxon>Flavobacteriia</taxon>
        <taxon>Flavobacteriales</taxon>
        <taxon>Flavobacteriaceae</taxon>
        <taxon>Salegentibacter</taxon>
    </lineage>
</organism>
<dbReference type="Proteomes" id="UP000051643">
    <property type="component" value="Unassembled WGS sequence"/>
</dbReference>
<dbReference type="OrthoDB" id="6370944at2"/>
<keyword evidence="2" id="KW-1185">Reference proteome</keyword>
<reference evidence="1" key="1">
    <citation type="submission" date="2015-10" db="EMBL/GenBank/DDBJ databases">
        <title>Draft genome sequence of Salegentibacter mishustinae KCTC 12263.</title>
        <authorList>
            <person name="Lin W."/>
            <person name="Zheng Q."/>
        </authorList>
    </citation>
    <scope>NUCLEOTIDE SEQUENCE [LARGE SCALE GENOMIC DNA]</scope>
    <source>
        <strain evidence="1">KCTC 12263</strain>
    </source>
</reference>
<dbReference type="AlphaFoldDB" id="A0A0Q9ZKS1"/>
<sequence>MHSGPAVFDKKVITESVEKLEGVSPIFVKELLERNGKKDFAELAKKAGVYAFWWVGDTTVLKKEINEQRYKLKGPSNRKDLIPVQICEAWLQAATCNERICLYVGKTTNLKQRISGHLRYTTENIWTDVNGKHRTNEPFSFEKKPNTVSQLRIGLERIFQNHSLQYIKKHIAISWLELEDSEAVNNAVNRFYIEDKMVADLFPIFNVDVER</sequence>
<evidence type="ECO:0000313" key="1">
    <source>
        <dbReference type="EMBL" id="KRG29027.1"/>
    </source>
</evidence>
<dbReference type="CDD" id="cd00719">
    <property type="entry name" value="GIY-YIG_SF"/>
    <property type="match status" value="1"/>
</dbReference>
<dbReference type="STRING" id="270918.APR42_03620"/>